<dbReference type="InterPro" id="IPR000524">
    <property type="entry name" value="Tscrpt_reg_HTH_GntR"/>
</dbReference>
<dbReference type="Gene3D" id="1.20.120.530">
    <property type="entry name" value="GntR ligand-binding domain-like"/>
    <property type="match status" value="1"/>
</dbReference>
<dbReference type="InterPro" id="IPR036390">
    <property type="entry name" value="WH_DNA-bd_sf"/>
</dbReference>
<dbReference type="InterPro" id="IPR011711">
    <property type="entry name" value="GntR_C"/>
</dbReference>
<dbReference type="InterPro" id="IPR036388">
    <property type="entry name" value="WH-like_DNA-bd_sf"/>
</dbReference>
<evidence type="ECO:0000313" key="6">
    <source>
        <dbReference type="Proteomes" id="UP000244224"/>
    </source>
</evidence>
<dbReference type="SUPFAM" id="SSF48008">
    <property type="entry name" value="GntR ligand-binding domain-like"/>
    <property type="match status" value="1"/>
</dbReference>
<dbReference type="Proteomes" id="UP000244224">
    <property type="component" value="Unassembled WGS sequence"/>
</dbReference>
<dbReference type="SMART" id="SM00895">
    <property type="entry name" value="FCD"/>
    <property type="match status" value="1"/>
</dbReference>
<evidence type="ECO:0000256" key="1">
    <source>
        <dbReference type="ARBA" id="ARBA00023015"/>
    </source>
</evidence>
<organism evidence="5 6">
    <name type="scientific">Gemmobacter caeni</name>
    <dbReference type="NCBI Taxonomy" id="589035"/>
    <lineage>
        <taxon>Bacteria</taxon>
        <taxon>Pseudomonadati</taxon>
        <taxon>Pseudomonadota</taxon>
        <taxon>Alphaproteobacteria</taxon>
        <taxon>Rhodobacterales</taxon>
        <taxon>Paracoccaceae</taxon>
        <taxon>Gemmobacter</taxon>
    </lineage>
</organism>
<name>A0A2T6AWW0_9RHOB</name>
<keyword evidence="3" id="KW-0804">Transcription</keyword>
<proteinExistence type="predicted"/>
<keyword evidence="6" id="KW-1185">Reference proteome</keyword>
<dbReference type="GO" id="GO:0003700">
    <property type="term" value="F:DNA-binding transcription factor activity"/>
    <property type="evidence" value="ECO:0007669"/>
    <property type="project" value="InterPro"/>
</dbReference>
<evidence type="ECO:0000256" key="2">
    <source>
        <dbReference type="ARBA" id="ARBA00023125"/>
    </source>
</evidence>
<evidence type="ECO:0000259" key="4">
    <source>
        <dbReference type="PROSITE" id="PS50949"/>
    </source>
</evidence>
<dbReference type="PANTHER" id="PTHR43537:SF49">
    <property type="entry name" value="TRANSCRIPTIONAL REGULATORY PROTEIN"/>
    <property type="match status" value="1"/>
</dbReference>
<dbReference type="OrthoDB" id="7620579at2"/>
<dbReference type="PROSITE" id="PS50949">
    <property type="entry name" value="HTH_GNTR"/>
    <property type="match status" value="1"/>
</dbReference>
<dbReference type="SMART" id="SM00345">
    <property type="entry name" value="HTH_GNTR"/>
    <property type="match status" value="1"/>
</dbReference>
<sequence length="212" mass="22918">MGAQADQVRDDILQRVQARALLPGDRIDEVDLRERLMISGTPIREALIALEAVGVIERRPRDGARIAALDAEALMKMIEVLAEAEGALAYRAARRIGPIQAEQLSEAARACLAASGPQPAYYDLNLAFHRCIMAAAGNEHLRAMALGAGNRLIGYLAARHALPGEQIRSARDHEAITAAILDAAGDRARDLMIAHVTFSDTMALDIINALRR</sequence>
<dbReference type="SUPFAM" id="SSF46785">
    <property type="entry name" value="Winged helix' DNA-binding domain"/>
    <property type="match status" value="1"/>
</dbReference>
<gene>
    <name evidence="5" type="ORF">C8N34_110131</name>
</gene>
<keyword evidence="2" id="KW-0238">DNA-binding</keyword>
<dbReference type="EMBL" id="QBKP01000010">
    <property type="protein sequence ID" value="PTX48271.1"/>
    <property type="molecule type" value="Genomic_DNA"/>
</dbReference>
<dbReference type="Pfam" id="PF00392">
    <property type="entry name" value="GntR"/>
    <property type="match status" value="1"/>
</dbReference>
<dbReference type="GO" id="GO:0003677">
    <property type="term" value="F:DNA binding"/>
    <property type="evidence" value="ECO:0007669"/>
    <property type="project" value="UniProtKB-KW"/>
</dbReference>
<evidence type="ECO:0000256" key="3">
    <source>
        <dbReference type="ARBA" id="ARBA00023163"/>
    </source>
</evidence>
<dbReference type="AlphaFoldDB" id="A0A2T6AWW0"/>
<protein>
    <submittedName>
        <fullName evidence="5">GntR family transcriptional regulator</fullName>
    </submittedName>
</protein>
<dbReference type="Gene3D" id="1.10.10.10">
    <property type="entry name" value="Winged helix-like DNA-binding domain superfamily/Winged helix DNA-binding domain"/>
    <property type="match status" value="1"/>
</dbReference>
<accession>A0A2T6AWW0</accession>
<reference evidence="5 6" key="1">
    <citation type="submission" date="2018-04" db="EMBL/GenBank/DDBJ databases">
        <title>Genomic Encyclopedia of Archaeal and Bacterial Type Strains, Phase II (KMG-II): from individual species to whole genera.</title>
        <authorList>
            <person name="Goeker M."/>
        </authorList>
    </citation>
    <scope>NUCLEOTIDE SEQUENCE [LARGE SCALE GENOMIC DNA]</scope>
    <source>
        <strain evidence="5 6">DSM 21823</strain>
    </source>
</reference>
<dbReference type="InterPro" id="IPR008920">
    <property type="entry name" value="TF_FadR/GntR_C"/>
</dbReference>
<feature type="domain" description="HTH gntR-type" evidence="4">
    <location>
        <begin position="2"/>
        <end position="69"/>
    </location>
</feature>
<evidence type="ECO:0000313" key="5">
    <source>
        <dbReference type="EMBL" id="PTX48271.1"/>
    </source>
</evidence>
<dbReference type="PANTHER" id="PTHR43537">
    <property type="entry name" value="TRANSCRIPTIONAL REGULATOR, GNTR FAMILY"/>
    <property type="match status" value="1"/>
</dbReference>
<comment type="caution">
    <text evidence="5">The sequence shown here is derived from an EMBL/GenBank/DDBJ whole genome shotgun (WGS) entry which is preliminary data.</text>
</comment>
<dbReference type="RefSeq" id="WP_054302183.1">
    <property type="nucleotide sequence ID" value="NZ_QBKP01000010.1"/>
</dbReference>
<dbReference type="Pfam" id="PF07729">
    <property type="entry name" value="FCD"/>
    <property type="match status" value="1"/>
</dbReference>
<keyword evidence="1" id="KW-0805">Transcription regulation</keyword>